<evidence type="ECO:0000256" key="3">
    <source>
        <dbReference type="ARBA" id="ARBA00013365"/>
    </source>
</evidence>
<comment type="function">
    <text evidence="7">SbcCD cleaves DNA hairpin structures. These structures can inhibit DNA replication and are intermediates in certain DNA recombination reactions. The complex acts as a 3'-&gt;5' double strand exonuclease that can open hairpins. It also has a 5' single-strand endonuclease activity.</text>
</comment>
<organism evidence="10 11">
    <name type="scientific">Moraxella oculi</name>
    <dbReference type="NCBI Taxonomy" id="2940516"/>
    <lineage>
        <taxon>Bacteria</taxon>
        <taxon>Pseudomonadati</taxon>
        <taxon>Pseudomonadota</taxon>
        <taxon>Gammaproteobacteria</taxon>
        <taxon>Moraxellales</taxon>
        <taxon>Moraxellaceae</taxon>
        <taxon>Moraxella</taxon>
    </lineage>
</organism>
<dbReference type="InterPro" id="IPR004593">
    <property type="entry name" value="SbcD"/>
</dbReference>
<dbReference type="InterPro" id="IPR050535">
    <property type="entry name" value="DNA_Repair-Maintenance_Comp"/>
</dbReference>
<keyword evidence="7" id="KW-0255">Endonuclease</keyword>
<dbReference type="PANTHER" id="PTHR30337">
    <property type="entry name" value="COMPONENT OF ATP-DEPENDENT DSDNA EXONUCLEASE"/>
    <property type="match status" value="1"/>
</dbReference>
<dbReference type="RefSeq" id="WP_407068442.1">
    <property type="nucleotide sequence ID" value="NZ_JBJJXE010000001.1"/>
</dbReference>
<comment type="caution">
    <text evidence="10">The sequence shown here is derived from an EMBL/GenBank/DDBJ whole genome shotgun (WGS) entry which is preliminary data.</text>
</comment>
<feature type="domain" description="Nuclease SbcCD subunit D C-terminal" evidence="9">
    <location>
        <begin position="299"/>
        <end position="395"/>
    </location>
</feature>
<comment type="similarity">
    <text evidence="1 7">Belongs to the SbcD family.</text>
</comment>
<dbReference type="GO" id="GO:0004527">
    <property type="term" value="F:exonuclease activity"/>
    <property type="evidence" value="ECO:0007669"/>
    <property type="project" value="UniProtKB-KW"/>
</dbReference>
<evidence type="ECO:0000259" key="8">
    <source>
        <dbReference type="Pfam" id="PF00149"/>
    </source>
</evidence>
<evidence type="ECO:0000256" key="7">
    <source>
        <dbReference type="RuleBase" id="RU363069"/>
    </source>
</evidence>
<dbReference type="InterPro" id="IPR004843">
    <property type="entry name" value="Calcineurin-like_PHP"/>
</dbReference>
<proteinExistence type="inferred from homology"/>
<dbReference type="NCBIfam" id="TIGR00619">
    <property type="entry name" value="sbcd"/>
    <property type="match status" value="1"/>
</dbReference>
<dbReference type="Gene3D" id="3.30.160.720">
    <property type="match status" value="1"/>
</dbReference>
<protein>
    <recommendedName>
        <fullName evidence="3 7">Nuclease SbcCD subunit D</fullName>
    </recommendedName>
</protein>
<dbReference type="Proteomes" id="UP001624684">
    <property type="component" value="Unassembled WGS sequence"/>
</dbReference>
<reference evidence="10 11" key="1">
    <citation type="submission" date="2024-11" db="EMBL/GenBank/DDBJ databases">
        <title>First Report of Moraxella oculi in Brazil in an Infectious Bovine Keratoconjunctivitis Outbreak.</title>
        <authorList>
            <person name="Carvalho C.V."/>
            <person name="Domingues R."/>
            <person name="Coutinho C."/>
            <person name="Honorio N.T.B.S."/>
            <person name="Faza D.R.L.R."/>
            <person name="Carvalho W.A."/>
            <person name="Machado A.B.F."/>
            <person name="Martins M.F."/>
            <person name="Gaspar E.B."/>
        </authorList>
    </citation>
    <scope>NUCLEOTIDE SEQUENCE [LARGE SCALE GENOMIC DNA]</scope>
    <source>
        <strain evidence="10 11">2117LE</strain>
    </source>
</reference>
<dbReference type="CDD" id="cd00840">
    <property type="entry name" value="MPP_Mre11_N"/>
    <property type="match status" value="1"/>
</dbReference>
<evidence type="ECO:0000256" key="4">
    <source>
        <dbReference type="ARBA" id="ARBA00022722"/>
    </source>
</evidence>
<evidence type="ECO:0000259" key="9">
    <source>
        <dbReference type="Pfam" id="PF12320"/>
    </source>
</evidence>
<keyword evidence="5 7" id="KW-0378">Hydrolase</keyword>
<keyword evidence="7" id="KW-0235">DNA replication</keyword>
<name>A0ABW8U556_9GAMM</name>
<evidence type="ECO:0000256" key="1">
    <source>
        <dbReference type="ARBA" id="ARBA00010555"/>
    </source>
</evidence>
<dbReference type="Pfam" id="PF12320">
    <property type="entry name" value="SbcD_C"/>
    <property type="match status" value="1"/>
</dbReference>
<evidence type="ECO:0000256" key="5">
    <source>
        <dbReference type="ARBA" id="ARBA00022801"/>
    </source>
</evidence>
<dbReference type="PANTHER" id="PTHR30337:SF0">
    <property type="entry name" value="NUCLEASE SBCCD SUBUNIT D"/>
    <property type="match status" value="1"/>
</dbReference>
<keyword evidence="6 7" id="KW-0269">Exonuclease</keyword>
<keyword evidence="4 7" id="KW-0540">Nuclease</keyword>
<accession>A0ABW8U556</accession>
<gene>
    <name evidence="7" type="primary">sbcD</name>
    <name evidence="10" type="ORF">ACJHVH_01005</name>
</gene>
<sequence length="424" mass="48060">MTATLKKPTHALRVLHTSDWHLGKRLYGQQRYDEFSEFLDWLVDAINHNDVDVLIVAGDVFDTMTPSNRAQELYYRFLGQVAKSCCRHVIITAGNHDSPTFLDAPKSILNALNIKVIGMVSHDIDDELLLLHHQNKPEAIVIAVPYLRDKDIRESSNFDDLKSKEHDTFMGIAKHYDTLSEHAKKLQQDIFEKFHKKIPIIATGHLFVAGSQISSKDDGMRDLYVGTLGQIPSGIFDPAIDYVALGHIHASQKVAKCEHIRYCGSPMAMGFGEVGKDKQVLIIDFEDTSPAVQSLCVPVFQQLIQISGDWQHINDALNKLLKNNANAWVEIIYTGQELRPHLTDDIRQQLADSCVLALNIQNRTLYQKSMDSQPKLLNLKQLSETDVFEQLLNQKSISEQERPLLKNAYQTLLANIHTHDHLEK</sequence>
<dbReference type="Pfam" id="PF00149">
    <property type="entry name" value="Metallophos"/>
    <property type="match status" value="1"/>
</dbReference>
<dbReference type="SUPFAM" id="SSF56300">
    <property type="entry name" value="Metallo-dependent phosphatases"/>
    <property type="match status" value="1"/>
</dbReference>
<keyword evidence="7" id="KW-0233">DNA recombination</keyword>
<evidence type="ECO:0000256" key="6">
    <source>
        <dbReference type="ARBA" id="ARBA00022839"/>
    </source>
</evidence>
<feature type="domain" description="Calcineurin-like phosphoesterase" evidence="8">
    <location>
        <begin position="12"/>
        <end position="250"/>
    </location>
</feature>
<dbReference type="Gene3D" id="3.60.21.10">
    <property type="match status" value="1"/>
</dbReference>
<dbReference type="InterPro" id="IPR041796">
    <property type="entry name" value="Mre11_N"/>
</dbReference>
<dbReference type="EMBL" id="JBJJXE010000001">
    <property type="protein sequence ID" value="MFL1731582.1"/>
    <property type="molecule type" value="Genomic_DNA"/>
</dbReference>
<comment type="subunit">
    <text evidence="2 7">Heterodimer of SbcC and SbcD.</text>
</comment>
<keyword evidence="11" id="KW-1185">Reference proteome</keyword>
<evidence type="ECO:0000313" key="11">
    <source>
        <dbReference type="Proteomes" id="UP001624684"/>
    </source>
</evidence>
<dbReference type="InterPro" id="IPR029052">
    <property type="entry name" value="Metallo-depent_PP-like"/>
</dbReference>
<dbReference type="InterPro" id="IPR026843">
    <property type="entry name" value="SbcD_C"/>
</dbReference>
<evidence type="ECO:0000313" key="10">
    <source>
        <dbReference type="EMBL" id="MFL1731582.1"/>
    </source>
</evidence>
<evidence type="ECO:0000256" key="2">
    <source>
        <dbReference type="ARBA" id="ARBA00011322"/>
    </source>
</evidence>